<name>A0A7N2R0D7_QUELO</name>
<evidence type="ECO:0000313" key="2">
    <source>
        <dbReference type="EnsemblPlants" id="QL02p100144:mrna:CDS:4"/>
    </source>
</evidence>
<protein>
    <recommendedName>
        <fullName evidence="1">F-box domain-containing protein</fullName>
    </recommendedName>
</protein>
<dbReference type="NCBIfam" id="TIGR01640">
    <property type="entry name" value="F_box_assoc_1"/>
    <property type="match status" value="1"/>
</dbReference>
<dbReference type="PANTHER" id="PTHR31672">
    <property type="entry name" value="BNACNNG10540D PROTEIN"/>
    <property type="match status" value="1"/>
</dbReference>
<sequence>MRICKARRQSFTIPNDLVEDILSRLPVKSLMRFKCVSKAWHTLISSCRFAKSHFQRASQNPSCMNVIVFTDNCVLSLGYEALFQTCVHGQPVDVDFQGFPLWGEEYVETNLASCNGLVCIELYNRRKRTSEYLVWNPSTKSYKNIPRPTSTPDSMSCWFYRFGFGYDYSTDDHKIVRPFQIFPFDMKRIEIFSLKTFTWKTILVDVDNIYNCSLPLIPKTTYCNGAIYWSARKYGKPSIVYFDLAEEIFHELPWPESVLYCIRDRSSGKCFYTTGLWELGTFGEHLCLSVCTGESRKNLCIQLWVMKESWTRLATIPYLGTCLRPMCVSKNGEKVLMRETQVKYVGITGEWYYKLVEWNLTDHTCTSILCDPNPRMEAATYVESLYLQ</sequence>
<reference evidence="2" key="2">
    <citation type="submission" date="2021-01" db="UniProtKB">
        <authorList>
            <consortium name="EnsemblPlants"/>
        </authorList>
    </citation>
    <scope>IDENTIFICATION</scope>
</reference>
<dbReference type="InParanoid" id="A0A7N2R0D7"/>
<dbReference type="PROSITE" id="PS50181">
    <property type="entry name" value="FBOX"/>
    <property type="match status" value="1"/>
</dbReference>
<accession>A0A7N2R0D7</accession>
<reference evidence="3" key="1">
    <citation type="journal article" date="2016" name="G3 (Bethesda)">
        <title>First Draft Assembly and Annotation of the Genome of a California Endemic Oak Quercus lobata Nee (Fagaceae).</title>
        <authorList>
            <person name="Sork V.L."/>
            <person name="Fitz-Gibbon S.T."/>
            <person name="Puiu D."/>
            <person name="Crepeau M."/>
            <person name="Gugger P.F."/>
            <person name="Sherman R."/>
            <person name="Stevens K."/>
            <person name="Langley C.H."/>
            <person name="Pellegrini M."/>
            <person name="Salzberg S.L."/>
        </authorList>
    </citation>
    <scope>NUCLEOTIDE SEQUENCE [LARGE SCALE GENOMIC DNA]</scope>
    <source>
        <strain evidence="3">cv. SW786</strain>
    </source>
</reference>
<dbReference type="RefSeq" id="XP_030955287.1">
    <property type="nucleotide sequence ID" value="XM_031099427.1"/>
</dbReference>
<dbReference type="AlphaFoldDB" id="A0A7N2R0D7"/>
<dbReference type="EnsemblPlants" id="QL02p100144:mrna">
    <property type="protein sequence ID" value="QL02p100144:mrna:CDS:4"/>
    <property type="gene ID" value="QL02p100144"/>
</dbReference>
<proteinExistence type="predicted"/>
<gene>
    <name evidence="2" type="primary">LOC115977532</name>
</gene>
<dbReference type="PANTHER" id="PTHR31672:SF13">
    <property type="entry name" value="F-BOX PROTEIN CPR30-LIKE"/>
    <property type="match status" value="1"/>
</dbReference>
<dbReference type="OrthoDB" id="1461052at2759"/>
<dbReference type="SUPFAM" id="SSF81383">
    <property type="entry name" value="F-box domain"/>
    <property type="match status" value="1"/>
</dbReference>
<dbReference type="OMA" id="MRICKAR"/>
<dbReference type="Pfam" id="PF08268">
    <property type="entry name" value="FBA_3"/>
    <property type="match status" value="1"/>
</dbReference>
<dbReference type="InterPro" id="IPR001810">
    <property type="entry name" value="F-box_dom"/>
</dbReference>
<dbReference type="RefSeq" id="XP_030955285.1">
    <property type="nucleotide sequence ID" value="XM_031099425.1"/>
</dbReference>
<evidence type="ECO:0000259" key="1">
    <source>
        <dbReference type="PROSITE" id="PS50181"/>
    </source>
</evidence>
<dbReference type="InterPro" id="IPR013187">
    <property type="entry name" value="F-box-assoc_dom_typ3"/>
</dbReference>
<dbReference type="InterPro" id="IPR017451">
    <property type="entry name" value="F-box-assoc_interact_dom"/>
</dbReference>
<dbReference type="SMART" id="SM00256">
    <property type="entry name" value="FBOX"/>
    <property type="match status" value="1"/>
</dbReference>
<dbReference type="KEGG" id="qlo:115977532"/>
<dbReference type="Proteomes" id="UP000594261">
    <property type="component" value="Chromosome 2"/>
</dbReference>
<dbReference type="Gene3D" id="1.20.1280.50">
    <property type="match status" value="1"/>
</dbReference>
<evidence type="ECO:0000313" key="3">
    <source>
        <dbReference type="Proteomes" id="UP000594261"/>
    </source>
</evidence>
<feature type="domain" description="F-box" evidence="1">
    <location>
        <begin position="7"/>
        <end position="57"/>
    </location>
</feature>
<dbReference type="FunCoup" id="A0A7N2R0D7">
    <property type="interactions" value="175"/>
</dbReference>
<keyword evidence="3" id="KW-1185">Reference proteome</keyword>
<dbReference type="Gramene" id="QL02p100144:mrna">
    <property type="protein sequence ID" value="QL02p100144:mrna:CDS:4"/>
    <property type="gene ID" value="QL02p100144"/>
</dbReference>
<dbReference type="InterPro" id="IPR050796">
    <property type="entry name" value="SCF_F-box_component"/>
</dbReference>
<dbReference type="CDD" id="cd22157">
    <property type="entry name" value="F-box_AtFBW1-like"/>
    <property type="match status" value="1"/>
</dbReference>
<dbReference type="InterPro" id="IPR036047">
    <property type="entry name" value="F-box-like_dom_sf"/>
</dbReference>
<organism evidence="2 3">
    <name type="scientific">Quercus lobata</name>
    <name type="common">Valley oak</name>
    <dbReference type="NCBI Taxonomy" id="97700"/>
    <lineage>
        <taxon>Eukaryota</taxon>
        <taxon>Viridiplantae</taxon>
        <taxon>Streptophyta</taxon>
        <taxon>Embryophyta</taxon>
        <taxon>Tracheophyta</taxon>
        <taxon>Spermatophyta</taxon>
        <taxon>Magnoliopsida</taxon>
        <taxon>eudicotyledons</taxon>
        <taxon>Gunneridae</taxon>
        <taxon>Pentapetalae</taxon>
        <taxon>rosids</taxon>
        <taxon>fabids</taxon>
        <taxon>Fagales</taxon>
        <taxon>Fagaceae</taxon>
        <taxon>Quercus</taxon>
    </lineage>
</organism>
<dbReference type="RefSeq" id="XP_030955286.1">
    <property type="nucleotide sequence ID" value="XM_031099426.1"/>
</dbReference>
<dbReference type="Pfam" id="PF00646">
    <property type="entry name" value="F-box"/>
    <property type="match status" value="1"/>
</dbReference>
<dbReference type="GeneID" id="115977532"/>